<dbReference type="InterPro" id="IPR022134">
    <property type="entry name" value="DUF3667"/>
</dbReference>
<reference evidence="3" key="1">
    <citation type="submission" date="2016-04" db="EMBL/GenBank/DDBJ databases">
        <authorList>
            <person name="Chen L."/>
            <person name="Zhuang W."/>
            <person name="Wang G."/>
        </authorList>
    </citation>
    <scope>NUCLEOTIDE SEQUENCE [LARGE SCALE GENOMIC DNA]</scope>
    <source>
        <strain evidence="3">208</strain>
    </source>
</reference>
<feature type="transmembrane region" description="Helical" evidence="1">
    <location>
        <begin position="84"/>
        <end position="102"/>
    </location>
</feature>
<dbReference type="Pfam" id="PF12412">
    <property type="entry name" value="DUF3667"/>
    <property type="match status" value="1"/>
</dbReference>
<protein>
    <recommendedName>
        <fullName evidence="4">DUF3667 domain-containing protein</fullName>
    </recommendedName>
</protein>
<comment type="caution">
    <text evidence="2">The sequence shown here is derived from an EMBL/GenBank/DDBJ whole genome shotgun (WGS) entry which is preliminary data.</text>
</comment>
<evidence type="ECO:0000313" key="2">
    <source>
        <dbReference type="EMBL" id="OQP47983.1"/>
    </source>
</evidence>
<keyword evidence="1" id="KW-0812">Transmembrane</keyword>
<evidence type="ECO:0000313" key="3">
    <source>
        <dbReference type="Proteomes" id="UP000192276"/>
    </source>
</evidence>
<evidence type="ECO:0000256" key="1">
    <source>
        <dbReference type="SAM" id="Phobius"/>
    </source>
</evidence>
<sequence length="267" mass="31344">MHPTNCLNCGSHLGTGYKFCAACGQKANTHRLSLHEIGHDTLHYVTHADKGIFHLIRELALRPGRVAREYIDGKRTRYFKPVNFFLIVGTIMVFMTTTFHMADESHVKRMEEAAARLSDPVKKQFLLGFAKRTRNVLHYTGKYSNVMNMLATPLFALFFWLFYKKERYSYIEHVVATMFIMSFSMLCYSLLLVPWQSRLTMTKASWMVMLVYFTFEMLYRSFAYYHFIGKKGFRHYMKALGVSLLVLIFWVGGTYVLIDKYIRGWFE</sequence>
<keyword evidence="3" id="KW-1185">Reference proteome</keyword>
<dbReference type="AlphaFoldDB" id="A0A1V9EP97"/>
<accession>A0A1V9EP97</accession>
<dbReference type="EMBL" id="LWBP01000235">
    <property type="protein sequence ID" value="OQP47983.1"/>
    <property type="molecule type" value="Genomic_DNA"/>
</dbReference>
<feature type="transmembrane region" description="Helical" evidence="1">
    <location>
        <begin position="146"/>
        <end position="163"/>
    </location>
</feature>
<organism evidence="2 3">
    <name type="scientific">Niastella populi</name>
    <dbReference type="NCBI Taxonomy" id="550983"/>
    <lineage>
        <taxon>Bacteria</taxon>
        <taxon>Pseudomonadati</taxon>
        <taxon>Bacteroidota</taxon>
        <taxon>Chitinophagia</taxon>
        <taxon>Chitinophagales</taxon>
        <taxon>Chitinophagaceae</taxon>
        <taxon>Niastella</taxon>
    </lineage>
</organism>
<proteinExistence type="predicted"/>
<evidence type="ECO:0008006" key="4">
    <source>
        <dbReference type="Google" id="ProtNLM"/>
    </source>
</evidence>
<dbReference type="STRING" id="550983.A4R26_31520"/>
<gene>
    <name evidence="2" type="ORF">A4R26_31520</name>
</gene>
<name>A0A1V9EP97_9BACT</name>
<feature type="transmembrane region" description="Helical" evidence="1">
    <location>
        <begin position="175"/>
        <end position="195"/>
    </location>
</feature>
<keyword evidence="1" id="KW-1133">Transmembrane helix</keyword>
<dbReference type="RefSeq" id="WP_081170341.1">
    <property type="nucleotide sequence ID" value="NZ_LWBP01000235.1"/>
</dbReference>
<dbReference type="OrthoDB" id="7446256at2"/>
<dbReference type="Proteomes" id="UP000192276">
    <property type="component" value="Unassembled WGS sequence"/>
</dbReference>
<feature type="transmembrane region" description="Helical" evidence="1">
    <location>
        <begin position="207"/>
        <end position="227"/>
    </location>
</feature>
<keyword evidence="1" id="KW-0472">Membrane</keyword>
<feature type="transmembrane region" description="Helical" evidence="1">
    <location>
        <begin position="239"/>
        <end position="258"/>
    </location>
</feature>